<feature type="domain" description="VQ" evidence="2">
    <location>
        <begin position="83"/>
        <end position="107"/>
    </location>
</feature>
<accession>A0AA88A273</accession>
<dbReference type="EMBL" id="BTGU01000004">
    <property type="protein sequence ID" value="GMN32946.1"/>
    <property type="molecule type" value="Genomic_DNA"/>
</dbReference>
<gene>
    <name evidence="3" type="ORF">TIFTF001_003892</name>
</gene>
<proteinExistence type="predicted"/>
<feature type="region of interest" description="Disordered" evidence="1">
    <location>
        <begin position="107"/>
        <end position="146"/>
    </location>
</feature>
<sequence>MNPPPQPPPPYFPGGAHSQSQPSPPKRELNLQGPRPSPLKVSKDSHKIKKPPPVPRNTTSSFPHPAPAAAAQLRQEPVIIYAVSPKVIHADVTDFMSVVQRLTGNPSSFSSGAGDLSPAARLASIEKTSPSDKERERERGGGEDMMGVAEEEGLLEVGGQFPGILSPAPSSLPAIPAGFFSPGWDPQGLSFLQDLSPLSNNNFNNNFFMGSPLVSPSPSSVDLFNLFDL</sequence>
<dbReference type="Pfam" id="PF05678">
    <property type="entry name" value="VQ"/>
    <property type="match status" value="1"/>
</dbReference>
<name>A0AA88A273_FICCA</name>
<dbReference type="PANTHER" id="PTHR33143">
    <property type="entry name" value="F16F4.1 PROTEIN-RELATED"/>
    <property type="match status" value="1"/>
</dbReference>
<feature type="compositionally biased region" description="Basic and acidic residues" evidence="1">
    <location>
        <begin position="129"/>
        <end position="142"/>
    </location>
</feature>
<reference evidence="3" key="1">
    <citation type="submission" date="2023-07" db="EMBL/GenBank/DDBJ databases">
        <title>draft genome sequence of fig (Ficus carica).</title>
        <authorList>
            <person name="Takahashi T."/>
            <person name="Nishimura K."/>
        </authorList>
    </citation>
    <scope>NUCLEOTIDE SEQUENCE</scope>
</reference>
<dbReference type="GO" id="GO:0005634">
    <property type="term" value="C:nucleus"/>
    <property type="evidence" value="ECO:0007669"/>
    <property type="project" value="TreeGrafter"/>
</dbReference>
<evidence type="ECO:0000259" key="2">
    <source>
        <dbReference type="Pfam" id="PF05678"/>
    </source>
</evidence>
<organism evidence="3 4">
    <name type="scientific">Ficus carica</name>
    <name type="common">Common fig</name>
    <dbReference type="NCBI Taxonomy" id="3494"/>
    <lineage>
        <taxon>Eukaryota</taxon>
        <taxon>Viridiplantae</taxon>
        <taxon>Streptophyta</taxon>
        <taxon>Embryophyta</taxon>
        <taxon>Tracheophyta</taxon>
        <taxon>Spermatophyta</taxon>
        <taxon>Magnoliopsida</taxon>
        <taxon>eudicotyledons</taxon>
        <taxon>Gunneridae</taxon>
        <taxon>Pentapetalae</taxon>
        <taxon>rosids</taxon>
        <taxon>fabids</taxon>
        <taxon>Rosales</taxon>
        <taxon>Moraceae</taxon>
        <taxon>Ficeae</taxon>
        <taxon>Ficus</taxon>
    </lineage>
</organism>
<dbReference type="InterPro" id="IPR039607">
    <property type="entry name" value="VQ_8/17/18/20/21/25"/>
</dbReference>
<evidence type="ECO:0000313" key="4">
    <source>
        <dbReference type="Proteomes" id="UP001187192"/>
    </source>
</evidence>
<comment type="caution">
    <text evidence="3">The sequence shown here is derived from an EMBL/GenBank/DDBJ whole genome shotgun (WGS) entry which is preliminary data.</text>
</comment>
<dbReference type="AlphaFoldDB" id="A0AA88A273"/>
<dbReference type="PANTHER" id="PTHR33143:SF50">
    <property type="entry name" value="PROTEIN MKS1"/>
    <property type="match status" value="1"/>
</dbReference>
<evidence type="ECO:0000256" key="1">
    <source>
        <dbReference type="SAM" id="MobiDB-lite"/>
    </source>
</evidence>
<dbReference type="Proteomes" id="UP001187192">
    <property type="component" value="Unassembled WGS sequence"/>
</dbReference>
<feature type="region of interest" description="Disordered" evidence="1">
    <location>
        <begin position="1"/>
        <end position="69"/>
    </location>
</feature>
<dbReference type="Gramene" id="FCD_00017483-RA">
    <property type="protein sequence ID" value="FCD_00017483-RA:cds"/>
    <property type="gene ID" value="FCD_00017483"/>
</dbReference>
<evidence type="ECO:0000313" key="3">
    <source>
        <dbReference type="EMBL" id="GMN32946.1"/>
    </source>
</evidence>
<keyword evidence="4" id="KW-1185">Reference proteome</keyword>
<dbReference type="InterPro" id="IPR008889">
    <property type="entry name" value="VQ"/>
</dbReference>
<protein>
    <recommendedName>
        <fullName evidence="2">VQ domain-containing protein</fullName>
    </recommendedName>
</protein>
<feature type="compositionally biased region" description="Pro residues" evidence="1">
    <location>
        <begin position="1"/>
        <end position="12"/>
    </location>
</feature>